<proteinExistence type="predicted"/>
<dbReference type="AlphaFoldDB" id="A0A6I1GHD3"/>
<evidence type="ECO:0000256" key="3">
    <source>
        <dbReference type="ARBA" id="ARBA00022691"/>
    </source>
</evidence>
<gene>
    <name evidence="4" type="ORF">F7D09_1374</name>
</gene>
<dbReference type="EMBL" id="WBVT01000021">
    <property type="protein sequence ID" value="KAB7790112.1"/>
    <property type="molecule type" value="Genomic_DNA"/>
</dbReference>
<accession>A0A6I1GHD3</accession>
<dbReference type="PROSITE" id="PS51682">
    <property type="entry name" value="SAM_OMT_I"/>
    <property type="match status" value="1"/>
</dbReference>
<dbReference type="InterPro" id="IPR002935">
    <property type="entry name" value="SAM_O-MeTrfase"/>
</dbReference>
<dbReference type="PANTHER" id="PTHR10509">
    <property type="entry name" value="O-METHYLTRANSFERASE-RELATED"/>
    <property type="match status" value="1"/>
</dbReference>
<keyword evidence="3" id="KW-0949">S-adenosyl-L-methionine</keyword>
<keyword evidence="5" id="KW-1185">Reference proteome</keyword>
<reference evidence="4 5" key="1">
    <citation type="submission" date="2019-09" db="EMBL/GenBank/DDBJ databases">
        <title>Characterization of the phylogenetic diversity of two novel species belonging to the genus Bifidobacterium: Bifidobacterium cebidarum sp. nov. and Bifidobacterium leontopitheci sp. nov.</title>
        <authorList>
            <person name="Lugli G.A."/>
            <person name="Duranti S."/>
            <person name="Milani C."/>
            <person name="Turroni F."/>
            <person name="Ventura M."/>
        </authorList>
    </citation>
    <scope>NUCLEOTIDE SEQUENCE [LARGE SCALE GENOMIC DNA]</scope>
    <source>
        <strain evidence="4 5">LMG 31471</strain>
    </source>
</reference>
<dbReference type="InterPro" id="IPR029063">
    <property type="entry name" value="SAM-dependent_MTases_sf"/>
</dbReference>
<comment type="caution">
    <text evidence="4">The sequence shown here is derived from an EMBL/GenBank/DDBJ whole genome shotgun (WGS) entry which is preliminary data.</text>
</comment>
<keyword evidence="1 4" id="KW-0489">Methyltransferase</keyword>
<dbReference type="Gene3D" id="3.40.50.150">
    <property type="entry name" value="Vaccinia Virus protein VP39"/>
    <property type="match status" value="1"/>
</dbReference>
<evidence type="ECO:0000256" key="2">
    <source>
        <dbReference type="ARBA" id="ARBA00022679"/>
    </source>
</evidence>
<keyword evidence="2 4" id="KW-0808">Transferase</keyword>
<dbReference type="InterPro" id="IPR050362">
    <property type="entry name" value="Cation-dep_OMT"/>
</dbReference>
<dbReference type="PANTHER" id="PTHR10509:SF14">
    <property type="entry name" value="CAFFEOYL-COA O-METHYLTRANSFERASE 3-RELATED"/>
    <property type="match status" value="1"/>
</dbReference>
<dbReference type="GO" id="GO:0008757">
    <property type="term" value="F:S-adenosylmethionine-dependent methyltransferase activity"/>
    <property type="evidence" value="ECO:0007669"/>
    <property type="project" value="TreeGrafter"/>
</dbReference>
<dbReference type="Pfam" id="PF01596">
    <property type="entry name" value="Methyltransf_3"/>
    <property type="match status" value="1"/>
</dbReference>
<dbReference type="GO" id="GO:0032259">
    <property type="term" value="P:methylation"/>
    <property type="evidence" value="ECO:0007669"/>
    <property type="project" value="UniProtKB-KW"/>
</dbReference>
<evidence type="ECO:0000256" key="1">
    <source>
        <dbReference type="ARBA" id="ARBA00022603"/>
    </source>
</evidence>
<dbReference type="RefSeq" id="WP_152234704.1">
    <property type="nucleotide sequence ID" value="NZ_JBHSKZ010000062.1"/>
</dbReference>
<dbReference type="GO" id="GO:0008171">
    <property type="term" value="F:O-methyltransferase activity"/>
    <property type="evidence" value="ECO:0007669"/>
    <property type="project" value="InterPro"/>
</dbReference>
<protein>
    <submittedName>
        <fullName evidence="4">Methyltransferase</fullName>
    </submittedName>
</protein>
<evidence type="ECO:0000313" key="5">
    <source>
        <dbReference type="Proteomes" id="UP000441772"/>
    </source>
</evidence>
<dbReference type="Proteomes" id="UP000441772">
    <property type="component" value="Unassembled WGS sequence"/>
</dbReference>
<organism evidence="4 5">
    <name type="scientific">Bifidobacterium leontopitheci</name>
    <dbReference type="NCBI Taxonomy" id="2650774"/>
    <lineage>
        <taxon>Bacteria</taxon>
        <taxon>Bacillati</taxon>
        <taxon>Actinomycetota</taxon>
        <taxon>Actinomycetes</taxon>
        <taxon>Bifidobacteriales</taxon>
        <taxon>Bifidobacteriaceae</taxon>
        <taxon>Bifidobacterium</taxon>
    </lineage>
</organism>
<evidence type="ECO:0000313" key="4">
    <source>
        <dbReference type="EMBL" id="KAB7790112.1"/>
    </source>
</evidence>
<name>A0A6I1GHD3_9BIFI</name>
<sequence>MDKTSYTNLAKAWEFVEDHAYARQHETLAGIRVQAEEAGLNQGSAAQAEFLRMLAVMTRSASVITVGSGSVVEILQLLDALDGSGQLTAVDSSSQGIAFIRRMFLALADAMQTTLRAVNAPVSVFLPRLNGADYDLIVVSGDAANYADTFAQAPRLLKPHGVIVFCDMLAFDDEAANGGVLNPADRSEKATAMRQLLDTVEADDRFDSALTAIGTGMLVAVKR</sequence>
<dbReference type="SUPFAM" id="SSF53335">
    <property type="entry name" value="S-adenosyl-L-methionine-dependent methyltransferases"/>
    <property type="match status" value="1"/>
</dbReference>